<dbReference type="Gene3D" id="3.40.220.10">
    <property type="entry name" value="Leucine Aminopeptidase, subunit E, domain 1"/>
    <property type="match status" value="1"/>
</dbReference>
<dbReference type="Pfam" id="PF00883">
    <property type="entry name" value="Peptidase_M17"/>
    <property type="match status" value="1"/>
</dbReference>
<organism evidence="7 8">
    <name type="scientific">Salinarimonas soli</name>
    <dbReference type="NCBI Taxonomy" id="1638099"/>
    <lineage>
        <taxon>Bacteria</taxon>
        <taxon>Pseudomonadati</taxon>
        <taxon>Pseudomonadota</taxon>
        <taxon>Alphaproteobacteria</taxon>
        <taxon>Hyphomicrobiales</taxon>
        <taxon>Salinarimonadaceae</taxon>
        <taxon>Salinarimonas</taxon>
    </lineage>
</organism>
<dbReference type="PRINTS" id="PR00481">
    <property type="entry name" value="LAMNOPPTDASE"/>
</dbReference>
<dbReference type="GO" id="GO:0030145">
    <property type="term" value="F:manganese ion binding"/>
    <property type="evidence" value="ECO:0007669"/>
    <property type="project" value="InterPro"/>
</dbReference>
<keyword evidence="4" id="KW-0378">Hydrolase</keyword>
<gene>
    <name evidence="7" type="ORF">F0L46_21940</name>
</gene>
<dbReference type="InterPro" id="IPR011356">
    <property type="entry name" value="Leucine_aapep/pepB"/>
</dbReference>
<proteinExistence type="inferred from homology"/>
<dbReference type="GO" id="GO:0006508">
    <property type="term" value="P:proteolysis"/>
    <property type="evidence" value="ECO:0007669"/>
    <property type="project" value="UniProtKB-KW"/>
</dbReference>
<sequence length="461" mass="48039">MPHPLLVTDAADARPIWLVTEETWTGVAEGLTPLARGFAAAQGFEPKAGRHVVLPDEAGGIAGVVLGIEGVGARRVDPFGPGRLSGGLPEGVYRFATPPADATLATLSWLLGAYAFRRYKKGPDRAARLVVPDGVDAEEVSRIAGAVALGRDLVNTPANDLLPDGLEAAARALAERHGAQVTVTTGDDLLGGNFPMIHAVGRASSVAPRLIDMVHGPEDGPKVTIVGKGVCFDTGGLNIKPDASMLLMKKDMGGAAAALALADMVMGSGLPIRLRVLVPAVENSISGSAFRPGDVLPSRKGLSVEIGNTDAEGRLVLADALALADEEAPDLVVDFATLTGAARVALGPDLPPFMTEDDALAADLDRLGAAVNDPVWRLPLWPPYASMLDSKVADINHISGGAFAGSITAALFLRRFVTAAKAHVHFDIYAWIPKALPGRPEGGEVQAARLIHALLKERYGR</sequence>
<dbReference type="AlphaFoldDB" id="A0A5B2V647"/>
<dbReference type="GO" id="GO:0005737">
    <property type="term" value="C:cytoplasm"/>
    <property type="evidence" value="ECO:0007669"/>
    <property type="project" value="InterPro"/>
</dbReference>
<reference evidence="7 8" key="2">
    <citation type="submission" date="2019-09" db="EMBL/GenBank/DDBJ databases">
        <authorList>
            <person name="Jin C."/>
        </authorList>
    </citation>
    <scope>NUCLEOTIDE SEQUENCE [LARGE SCALE GENOMIC DNA]</scope>
    <source>
        <strain evidence="7 8">BN140002</strain>
    </source>
</reference>
<evidence type="ECO:0000256" key="4">
    <source>
        <dbReference type="ARBA" id="ARBA00022801"/>
    </source>
</evidence>
<dbReference type="RefSeq" id="WP_149821595.1">
    <property type="nucleotide sequence ID" value="NZ_VUOA01000040.1"/>
</dbReference>
<evidence type="ECO:0000256" key="5">
    <source>
        <dbReference type="ARBA" id="ARBA00023211"/>
    </source>
</evidence>
<dbReference type="CDD" id="cd00433">
    <property type="entry name" value="Peptidase_M17"/>
    <property type="match status" value="1"/>
</dbReference>
<keyword evidence="5" id="KW-0464">Manganese</keyword>
<evidence type="ECO:0000256" key="2">
    <source>
        <dbReference type="ARBA" id="ARBA00022438"/>
    </source>
</evidence>
<accession>A0A5B2V647</accession>
<protein>
    <submittedName>
        <fullName evidence="7">Leucyl aminopeptidase family protein</fullName>
    </submittedName>
</protein>
<evidence type="ECO:0000256" key="1">
    <source>
        <dbReference type="ARBA" id="ARBA00009528"/>
    </source>
</evidence>
<dbReference type="Proteomes" id="UP000323142">
    <property type="component" value="Unassembled WGS sequence"/>
</dbReference>
<dbReference type="InterPro" id="IPR043472">
    <property type="entry name" value="Macro_dom-like"/>
</dbReference>
<keyword evidence="3" id="KW-0645">Protease</keyword>
<dbReference type="GO" id="GO:0070006">
    <property type="term" value="F:metalloaminopeptidase activity"/>
    <property type="evidence" value="ECO:0007669"/>
    <property type="project" value="InterPro"/>
</dbReference>
<feature type="domain" description="Cytosol aminopeptidase" evidence="6">
    <location>
        <begin position="308"/>
        <end position="315"/>
    </location>
</feature>
<keyword evidence="8" id="KW-1185">Reference proteome</keyword>
<comment type="similarity">
    <text evidence="1">Belongs to the peptidase M17 family.</text>
</comment>
<dbReference type="Pfam" id="PF21337">
    <property type="entry name" value="Peptidase_M17_N_1"/>
    <property type="match status" value="1"/>
</dbReference>
<dbReference type="OrthoDB" id="9809354at2"/>
<dbReference type="SUPFAM" id="SSF53187">
    <property type="entry name" value="Zn-dependent exopeptidases"/>
    <property type="match status" value="1"/>
</dbReference>
<comment type="caution">
    <text evidence="7">The sequence shown here is derived from an EMBL/GenBank/DDBJ whole genome shotgun (WGS) entry which is preliminary data.</text>
</comment>
<dbReference type="PANTHER" id="PTHR11963:SF20">
    <property type="entry name" value="PEPTIDASE B"/>
    <property type="match status" value="1"/>
</dbReference>
<dbReference type="InterPro" id="IPR000819">
    <property type="entry name" value="Peptidase_M17_C"/>
</dbReference>
<dbReference type="InterPro" id="IPR048816">
    <property type="entry name" value="Peptidase_M17_N_1"/>
</dbReference>
<evidence type="ECO:0000259" key="6">
    <source>
        <dbReference type="PROSITE" id="PS00631"/>
    </source>
</evidence>
<name>A0A5B2V647_9HYPH</name>
<keyword evidence="2 7" id="KW-0031">Aminopeptidase</keyword>
<evidence type="ECO:0000256" key="3">
    <source>
        <dbReference type="ARBA" id="ARBA00022670"/>
    </source>
</evidence>
<reference evidence="7 8" key="1">
    <citation type="submission" date="2019-09" db="EMBL/GenBank/DDBJ databases">
        <title>Salinarimonas rosea gen. nov., sp. nov., a new member of the a-2 subgroup of the Proteobacteria.</title>
        <authorList>
            <person name="Liu J."/>
        </authorList>
    </citation>
    <scope>NUCLEOTIDE SEQUENCE [LARGE SCALE GENOMIC DNA]</scope>
    <source>
        <strain evidence="7 8">BN140002</strain>
    </source>
</reference>
<evidence type="ECO:0000313" key="8">
    <source>
        <dbReference type="Proteomes" id="UP000323142"/>
    </source>
</evidence>
<dbReference type="Gene3D" id="3.40.630.10">
    <property type="entry name" value="Zn peptidases"/>
    <property type="match status" value="1"/>
</dbReference>
<dbReference type="EMBL" id="VUOA01000040">
    <property type="protein sequence ID" value="KAA2235003.1"/>
    <property type="molecule type" value="Genomic_DNA"/>
</dbReference>
<dbReference type="PROSITE" id="PS00631">
    <property type="entry name" value="CYTOSOL_AP"/>
    <property type="match status" value="1"/>
</dbReference>
<dbReference type="PANTHER" id="PTHR11963">
    <property type="entry name" value="LEUCINE AMINOPEPTIDASE-RELATED"/>
    <property type="match status" value="1"/>
</dbReference>
<evidence type="ECO:0000313" key="7">
    <source>
        <dbReference type="EMBL" id="KAA2235003.1"/>
    </source>
</evidence>